<organism evidence="1 2">
    <name type="scientific">Methylorubrum populi</name>
    <dbReference type="NCBI Taxonomy" id="223967"/>
    <lineage>
        <taxon>Bacteria</taxon>
        <taxon>Pseudomonadati</taxon>
        <taxon>Pseudomonadota</taxon>
        <taxon>Alphaproteobacteria</taxon>
        <taxon>Hyphomicrobiales</taxon>
        <taxon>Methylobacteriaceae</taxon>
        <taxon>Methylorubrum</taxon>
    </lineage>
</organism>
<evidence type="ECO:0000313" key="1">
    <source>
        <dbReference type="EMBL" id="BAU92533.1"/>
    </source>
</evidence>
<proteinExistence type="predicted"/>
<gene>
    <name evidence="1" type="ORF">MPPM_3928</name>
</gene>
<accession>A0A160PJ58</accession>
<sequence length="196" mass="22348">MNDLTTSGNTTVFGLLDWDKKHSPSSRIAVIAYGSRDGLENVLLDPLLVCGLICRDFKEYKPIIGVDESTSYIDFLMLPYDKYQILIDRFCKHVFSSPPDESVESEYCGNFTLRVDKRCLFTDDHTYEHKIYNAFPHLLSIARQKKPGLLMQHIINTVVLDKVDFIPKDALSVLQEILDKPNHFEQIADSTANMAT</sequence>
<dbReference type="EMBL" id="AP014809">
    <property type="protein sequence ID" value="BAU92533.1"/>
    <property type="molecule type" value="Genomic_DNA"/>
</dbReference>
<name>A0A160PJ58_9HYPH</name>
<dbReference type="Proteomes" id="UP000218288">
    <property type="component" value="Chromosome"/>
</dbReference>
<reference evidence="1 2" key="1">
    <citation type="journal article" date="2016" name="Genome Announc.">
        <title>Complete Genome Sequence of Methylobacterium populi P-1M, Isolated from Pink-Pigmented Household Biofilm.</title>
        <authorList>
            <person name="Morohoshi T."/>
            <person name="Ikeda T."/>
        </authorList>
    </citation>
    <scope>NUCLEOTIDE SEQUENCE [LARGE SCALE GENOMIC DNA]</scope>
    <source>
        <strain evidence="1 2">P-1M</strain>
    </source>
</reference>
<dbReference type="AlphaFoldDB" id="A0A160PJ58"/>
<protein>
    <submittedName>
        <fullName evidence="1">Uncharacterized protein</fullName>
    </submittedName>
</protein>
<evidence type="ECO:0000313" key="2">
    <source>
        <dbReference type="Proteomes" id="UP000218288"/>
    </source>
</evidence>